<feature type="chain" id="PRO_5023071662" description="Family A G protein-coupled receptor-like protein" evidence="2">
    <location>
        <begin position="29"/>
        <end position="292"/>
    </location>
</feature>
<dbReference type="AlphaFoldDB" id="A0A5C3N7N5"/>
<evidence type="ECO:0000256" key="2">
    <source>
        <dbReference type="SAM" id="SignalP"/>
    </source>
</evidence>
<feature type="transmembrane region" description="Helical" evidence="1">
    <location>
        <begin position="256"/>
        <end position="278"/>
    </location>
</feature>
<keyword evidence="1" id="KW-0812">Transmembrane</keyword>
<reference evidence="3 4" key="1">
    <citation type="journal article" date="2019" name="Nat. Ecol. Evol.">
        <title>Megaphylogeny resolves global patterns of mushroom evolution.</title>
        <authorList>
            <person name="Varga T."/>
            <person name="Krizsan K."/>
            <person name="Foldi C."/>
            <person name="Dima B."/>
            <person name="Sanchez-Garcia M."/>
            <person name="Sanchez-Ramirez S."/>
            <person name="Szollosi G.J."/>
            <person name="Szarkandi J.G."/>
            <person name="Papp V."/>
            <person name="Albert L."/>
            <person name="Andreopoulos W."/>
            <person name="Angelini C."/>
            <person name="Antonin V."/>
            <person name="Barry K.W."/>
            <person name="Bougher N.L."/>
            <person name="Buchanan P."/>
            <person name="Buyck B."/>
            <person name="Bense V."/>
            <person name="Catcheside P."/>
            <person name="Chovatia M."/>
            <person name="Cooper J."/>
            <person name="Damon W."/>
            <person name="Desjardin D."/>
            <person name="Finy P."/>
            <person name="Geml J."/>
            <person name="Haridas S."/>
            <person name="Hughes K."/>
            <person name="Justo A."/>
            <person name="Karasinski D."/>
            <person name="Kautmanova I."/>
            <person name="Kiss B."/>
            <person name="Kocsube S."/>
            <person name="Kotiranta H."/>
            <person name="LaButti K.M."/>
            <person name="Lechner B.E."/>
            <person name="Liimatainen K."/>
            <person name="Lipzen A."/>
            <person name="Lukacs Z."/>
            <person name="Mihaltcheva S."/>
            <person name="Morgado L.N."/>
            <person name="Niskanen T."/>
            <person name="Noordeloos M.E."/>
            <person name="Ohm R.A."/>
            <person name="Ortiz-Santana B."/>
            <person name="Ovrebo C."/>
            <person name="Racz N."/>
            <person name="Riley R."/>
            <person name="Savchenko A."/>
            <person name="Shiryaev A."/>
            <person name="Soop K."/>
            <person name="Spirin V."/>
            <person name="Szebenyi C."/>
            <person name="Tomsovsky M."/>
            <person name="Tulloss R.E."/>
            <person name="Uehling J."/>
            <person name="Grigoriev I.V."/>
            <person name="Vagvolgyi C."/>
            <person name="Papp T."/>
            <person name="Martin F.M."/>
            <person name="Miettinen O."/>
            <person name="Hibbett D.S."/>
            <person name="Nagy L.G."/>
        </authorList>
    </citation>
    <scope>NUCLEOTIDE SEQUENCE [LARGE SCALE GENOMIC DNA]</scope>
    <source>
        <strain evidence="3 4">OMC1185</strain>
    </source>
</reference>
<feature type="transmembrane region" description="Helical" evidence="1">
    <location>
        <begin position="161"/>
        <end position="182"/>
    </location>
</feature>
<accession>A0A5C3N7N5</accession>
<keyword evidence="1" id="KW-0472">Membrane</keyword>
<evidence type="ECO:0000313" key="3">
    <source>
        <dbReference type="EMBL" id="TFK53262.1"/>
    </source>
</evidence>
<dbReference type="Proteomes" id="UP000305948">
    <property type="component" value="Unassembled WGS sequence"/>
</dbReference>
<feature type="transmembrane region" description="Helical" evidence="1">
    <location>
        <begin position="41"/>
        <end position="64"/>
    </location>
</feature>
<feature type="transmembrane region" description="Helical" evidence="1">
    <location>
        <begin position="210"/>
        <end position="235"/>
    </location>
</feature>
<protein>
    <recommendedName>
        <fullName evidence="5">Family A G protein-coupled receptor-like protein</fullName>
    </recommendedName>
</protein>
<evidence type="ECO:0000313" key="4">
    <source>
        <dbReference type="Proteomes" id="UP000305948"/>
    </source>
</evidence>
<organism evidence="3 4">
    <name type="scientific">Heliocybe sulcata</name>
    <dbReference type="NCBI Taxonomy" id="5364"/>
    <lineage>
        <taxon>Eukaryota</taxon>
        <taxon>Fungi</taxon>
        <taxon>Dikarya</taxon>
        <taxon>Basidiomycota</taxon>
        <taxon>Agaricomycotina</taxon>
        <taxon>Agaricomycetes</taxon>
        <taxon>Gloeophyllales</taxon>
        <taxon>Gloeophyllaceae</taxon>
        <taxon>Heliocybe</taxon>
    </lineage>
</organism>
<proteinExistence type="predicted"/>
<sequence>MAMYLSWPAAPVASHFLLLLSTCTPSESMCTLRPEQANVLWLWAVTIFYGGHLTLFIAACYILVPRWRASRTQRVLFALIIILFVLSTISAAISVAQATETADTLVIFRGQQGETRVQVRERKVFAVLTVVSDVVMIIANAIADGLVVWRSYVICRRSTTLATVLAVLLVIGTGLECVVAALDSRGVSQRLASPSGERTSRKDYLHDATVIGYFQLVSWGFSVLINVTATITIGWDLWRARQAKRAFAASTRGFSLILNLIIESGVPYLVSIIVSIMLKTAPAATCGGLYQP</sequence>
<keyword evidence="4" id="KW-1185">Reference proteome</keyword>
<name>A0A5C3N7N5_9AGAM</name>
<dbReference type="EMBL" id="ML213507">
    <property type="protein sequence ID" value="TFK53262.1"/>
    <property type="molecule type" value="Genomic_DNA"/>
</dbReference>
<keyword evidence="1" id="KW-1133">Transmembrane helix</keyword>
<evidence type="ECO:0000256" key="1">
    <source>
        <dbReference type="SAM" id="Phobius"/>
    </source>
</evidence>
<evidence type="ECO:0008006" key="5">
    <source>
        <dbReference type="Google" id="ProtNLM"/>
    </source>
</evidence>
<feature type="transmembrane region" description="Helical" evidence="1">
    <location>
        <begin position="124"/>
        <end position="149"/>
    </location>
</feature>
<feature type="signal peptide" evidence="2">
    <location>
        <begin position="1"/>
        <end position="28"/>
    </location>
</feature>
<keyword evidence="2" id="KW-0732">Signal</keyword>
<feature type="transmembrane region" description="Helical" evidence="1">
    <location>
        <begin position="76"/>
        <end position="96"/>
    </location>
</feature>
<dbReference type="OrthoDB" id="3259206at2759"/>
<gene>
    <name evidence="3" type="ORF">OE88DRAFT_1233607</name>
</gene>